<protein>
    <recommendedName>
        <fullName evidence="8">ARM repeat-containing protein</fullName>
    </recommendedName>
</protein>
<reference evidence="6 7" key="1">
    <citation type="journal article" date="2016" name="Mol. Biol. Evol.">
        <title>Comparative Genomics of Early-Diverging Mushroom-Forming Fungi Provides Insights into the Origins of Lignocellulose Decay Capabilities.</title>
        <authorList>
            <person name="Nagy L.G."/>
            <person name="Riley R."/>
            <person name="Tritt A."/>
            <person name="Adam C."/>
            <person name="Daum C."/>
            <person name="Floudas D."/>
            <person name="Sun H."/>
            <person name="Yadav J.S."/>
            <person name="Pangilinan J."/>
            <person name="Larsson K.H."/>
            <person name="Matsuura K."/>
            <person name="Barry K."/>
            <person name="Labutti K."/>
            <person name="Kuo R."/>
            <person name="Ohm R.A."/>
            <person name="Bhattacharya S.S."/>
            <person name="Shirouzu T."/>
            <person name="Yoshinaga Y."/>
            <person name="Martin F.M."/>
            <person name="Grigoriev I.V."/>
            <person name="Hibbett D.S."/>
        </authorList>
    </citation>
    <scope>NUCLEOTIDE SEQUENCE [LARGE SCALE GENOMIC DNA]</scope>
    <source>
        <strain evidence="6 7">93-53</strain>
    </source>
</reference>
<dbReference type="PANTHER" id="PTHR15651">
    <property type="entry name" value="ARMADILLO REPEAT-CONTAINING PROTEIN 8"/>
    <property type="match status" value="1"/>
</dbReference>
<dbReference type="GO" id="GO:0034657">
    <property type="term" value="C:GID complex"/>
    <property type="evidence" value="ECO:0007669"/>
    <property type="project" value="TreeGrafter"/>
</dbReference>
<keyword evidence="3" id="KW-0963">Cytoplasm</keyword>
<dbReference type="PANTHER" id="PTHR15651:SF7">
    <property type="entry name" value="ARMADILLO REPEAT-CONTAINING PROTEIN 8"/>
    <property type="match status" value="1"/>
</dbReference>
<dbReference type="Proteomes" id="UP000076871">
    <property type="component" value="Unassembled WGS sequence"/>
</dbReference>
<dbReference type="EMBL" id="KV427695">
    <property type="protein sequence ID" value="KZT00133.1"/>
    <property type="molecule type" value="Genomic_DNA"/>
</dbReference>
<dbReference type="InterPro" id="IPR038739">
    <property type="entry name" value="ARMC8/Vid28"/>
</dbReference>
<evidence type="ECO:0000256" key="1">
    <source>
        <dbReference type="ARBA" id="ARBA00004123"/>
    </source>
</evidence>
<evidence type="ECO:0000256" key="2">
    <source>
        <dbReference type="ARBA" id="ARBA00004496"/>
    </source>
</evidence>
<keyword evidence="4" id="KW-0677">Repeat</keyword>
<dbReference type="GeneID" id="63822297"/>
<comment type="subcellular location">
    <subcellularLocation>
        <location evidence="2">Cytoplasm</location>
    </subcellularLocation>
    <subcellularLocation>
        <location evidence="1">Nucleus</location>
    </subcellularLocation>
</comment>
<evidence type="ECO:0000256" key="5">
    <source>
        <dbReference type="ARBA" id="ARBA00023242"/>
    </source>
</evidence>
<organism evidence="6 7">
    <name type="scientific">Laetiporus sulphureus 93-53</name>
    <dbReference type="NCBI Taxonomy" id="1314785"/>
    <lineage>
        <taxon>Eukaryota</taxon>
        <taxon>Fungi</taxon>
        <taxon>Dikarya</taxon>
        <taxon>Basidiomycota</taxon>
        <taxon>Agaricomycotina</taxon>
        <taxon>Agaricomycetes</taxon>
        <taxon>Polyporales</taxon>
        <taxon>Laetiporus</taxon>
    </lineage>
</organism>
<dbReference type="GO" id="GO:0005737">
    <property type="term" value="C:cytoplasm"/>
    <property type="evidence" value="ECO:0007669"/>
    <property type="project" value="UniProtKB-SubCell"/>
</dbReference>
<dbReference type="Gene3D" id="1.25.10.10">
    <property type="entry name" value="Leucine-rich Repeat Variant"/>
    <property type="match status" value="2"/>
</dbReference>
<evidence type="ECO:0008006" key="8">
    <source>
        <dbReference type="Google" id="ProtNLM"/>
    </source>
</evidence>
<keyword evidence="7" id="KW-1185">Reference proteome</keyword>
<evidence type="ECO:0000313" key="6">
    <source>
        <dbReference type="EMBL" id="KZT00133.1"/>
    </source>
</evidence>
<dbReference type="OrthoDB" id="5559898at2759"/>
<dbReference type="GO" id="GO:0005634">
    <property type="term" value="C:nucleus"/>
    <property type="evidence" value="ECO:0007669"/>
    <property type="project" value="UniProtKB-SubCell"/>
</dbReference>
<dbReference type="InterPro" id="IPR016024">
    <property type="entry name" value="ARM-type_fold"/>
</dbReference>
<dbReference type="GO" id="GO:0043161">
    <property type="term" value="P:proteasome-mediated ubiquitin-dependent protein catabolic process"/>
    <property type="evidence" value="ECO:0007669"/>
    <property type="project" value="TreeGrafter"/>
</dbReference>
<gene>
    <name evidence="6" type="ORF">LAESUDRAFT_666763</name>
</gene>
<evidence type="ECO:0000313" key="7">
    <source>
        <dbReference type="Proteomes" id="UP000076871"/>
    </source>
</evidence>
<sequence length="241" mass="26647">MSLSALKKAKNTIIGNPTAKHAMANDEALVDFINNPPLILEDPSSSQDDIRIEAAHVIASLSYGSEDALKTLMRYNAHQAFIYAIASFRPPESPKFRAAFARALPQLLANAIRVPIHRVAVSDWLPVADRLKEVKGKRAWEKPGLSSSSSRRNGRVMRSLIALLQKKDIKSQEAALSALAYLAKDNPQVASKLTKAILDREAPLSQVLTYCTSRCTDLQLAACLWQVIRRLRHISPYSSFS</sequence>
<accession>A0A165B359</accession>
<proteinExistence type="predicted"/>
<name>A0A165B359_9APHY</name>
<dbReference type="AlphaFoldDB" id="A0A165B359"/>
<evidence type="ECO:0000256" key="4">
    <source>
        <dbReference type="ARBA" id="ARBA00022737"/>
    </source>
</evidence>
<dbReference type="InParanoid" id="A0A165B359"/>
<dbReference type="InterPro" id="IPR011989">
    <property type="entry name" value="ARM-like"/>
</dbReference>
<evidence type="ECO:0000256" key="3">
    <source>
        <dbReference type="ARBA" id="ARBA00022490"/>
    </source>
</evidence>
<dbReference type="RefSeq" id="XP_040757873.1">
    <property type="nucleotide sequence ID" value="XM_040905267.1"/>
</dbReference>
<dbReference type="SUPFAM" id="SSF48371">
    <property type="entry name" value="ARM repeat"/>
    <property type="match status" value="1"/>
</dbReference>
<dbReference type="STRING" id="1314785.A0A165B359"/>
<keyword evidence="5" id="KW-0539">Nucleus</keyword>